<feature type="coiled-coil region" evidence="1">
    <location>
        <begin position="148"/>
        <end position="175"/>
    </location>
</feature>
<dbReference type="EMBL" id="FRDN01000021">
    <property type="protein sequence ID" value="SHN87925.1"/>
    <property type="molecule type" value="Genomic_DNA"/>
</dbReference>
<dbReference type="STRING" id="1121395.SAMN02745215_05032"/>
<evidence type="ECO:0000313" key="4">
    <source>
        <dbReference type="Proteomes" id="UP000184010"/>
    </source>
</evidence>
<feature type="transmembrane region" description="Helical" evidence="2">
    <location>
        <begin position="12"/>
        <end position="33"/>
    </location>
</feature>
<accession>A0A1M7UYA0</accession>
<keyword evidence="4" id="KW-1185">Reference proteome</keyword>
<name>A0A1M7UYA0_9FIRM</name>
<organism evidence="3 4">
    <name type="scientific">Desulfitobacterium chlororespirans DSM 11544</name>
    <dbReference type="NCBI Taxonomy" id="1121395"/>
    <lineage>
        <taxon>Bacteria</taxon>
        <taxon>Bacillati</taxon>
        <taxon>Bacillota</taxon>
        <taxon>Clostridia</taxon>
        <taxon>Eubacteriales</taxon>
        <taxon>Desulfitobacteriaceae</taxon>
        <taxon>Desulfitobacterium</taxon>
    </lineage>
</organism>
<evidence type="ECO:0000256" key="2">
    <source>
        <dbReference type="SAM" id="Phobius"/>
    </source>
</evidence>
<dbReference type="RefSeq" id="WP_072775105.1">
    <property type="nucleotide sequence ID" value="NZ_FRDN01000021.1"/>
</dbReference>
<protein>
    <submittedName>
        <fullName evidence="3">Uncharacterized protein</fullName>
    </submittedName>
</protein>
<sequence>MLDWIGEFWMDYGSMIIAISAAITLLGAVFTLFKNNSISTKAVDRTDQAERVLLAENKTLSAEHKTLAAEQKILLERTADNKAALGEVQKVVTAIDKRAEMEKEIRETRERLLDPQQFAVKEAVDKIYAMSENWQRLITENAGLREQVVELRHINGQLREQIQNLEIQQDETQSTEEWER</sequence>
<keyword evidence="2" id="KW-0472">Membrane</keyword>
<reference evidence="4" key="1">
    <citation type="submission" date="2016-12" db="EMBL/GenBank/DDBJ databases">
        <authorList>
            <person name="Varghese N."/>
            <person name="Submissions S."/>
        </authorList>
    </citation>
    <scope>NUCLEOTIDE SEQUENCE [LARGE SCALE GENOMIC DNA]</scope>
    <source>
        <strain evidence="4">DSM 11544</strain>
    </source>
</reference>
<dbReference type="AlphaFoldDB" id="A0A1M7UYA0"/>
<keyword evidence="1" id="KW-0175">Coiled coil</keyword>
<evidence type="ECO:0000313" key="3">
    <source>
        <dbReference type="EMBL" id="SHN87925.1"/>
    </source>
</evidence>
<proteinExistence type="predicted"/>
<gene>
    <name evidence="3" type="ORF">SAMN02745215_05032</name>
</gene>
<evidence type="ECO:0000256" key="1">
    <source>
        <dbReference type="SAM" id="Coils"/>
    </source>
</evidence>
<keyword evidence="2" id="KW-0812">Transmembrane</keyword>
<dbReference type="Proteomes" id="UP000184010">
    <property type="component" value="Unassembled WGS sequence"/>
</dbReference>
<keyword evidence="2" id="KW-1133">Transmembrane helix</keyword>